<name>A0A382XPF2_9ZZZZ</name>
<proteinExistence type="predicted"/>
<protein>
    <submittedName>
        <fullName evidence="1">Uncharacterized protein</fullName>
    </submittedName>
</protein>
<reference evidence="1" key="1">
    <citation type="submission" date="2018-05" db="EMBL/GenBank/DDBJ databases">
        <authorList>
            <person name="Lanie J.A."/>
            <person name="Ng W.-L."/>
            <person name="Kazmierczak K.M."/>
            <person name="Andrzejewski T.M."/>
            <person name="Davidsen T.M."/>
            <person name="Wayne K.J."/>
            <person name="Tettelin H."/>
            <person name="Glass J.I."/>
            <person name="Rusch D."/>
            <person name="Podicherti R."/>
            <person name="Tsui H.-C.T."/>
            <person name="Winkler M.E."/>
        </authorList>
    </citation>
    <scope>NUCLEOTIDE SEQUENCE</scope>
</reference>
<dbReference type="EMBL" id="UINC01169130">
    <property type="protein sequence ID" value="SVD72515.1"/>
    <property type="molecule type" value="Genomic_DNA"/>
</dbReference>
<feature type="non-terminal residue" evidence="1">
    <location>
        <position position="1"/>
    </location>
</feature>
<sequence length="33" mass="3735">MAKFIIVMPIQLMITSSTRLVLVNTIGFTHCVR</sequence>
<feature type="non-terminal residue" evidence="1">
    <location>
        <position position="33"/>
    </location>
</feature>
<organism evidence="1">
    <name type="scientific">marine metagenome</name>
    <dbReference type="NCBI Taxonomy" id="408172"/>
    <lineage>
        <taxon>unclassified sequences</taxon>
        <taxon>metagenomes</taxon>
        <taxon>ecological metagenomes</taxon>
    </lineage>
</organism>
<evidence type="ECO:0000313" key="1">
    <source>
        <dbReference type="EMBL" id="SVD72515.1"/>
    </source>
</evidence>
<accession>A0A382XPF2</accession>
<dbReference type="AlphaFoldDB" id="A0A382XPF2"/>
<gene>
    <name evidence="1" type="ORF">METZ01_LOCUS425369</name>
</gene>